<gene>
    <name evidence="2" type="ORF">ZHD862_LOCUS29161</name>
</gene>
<organism evidence="2 3">
    <name type="scientific">Rotaria sordida</name>
    <dbReference type="NCBI Taxonomy" id="392033"/>
    <lineage>
        <taxon>Eukaryota</taxon>
        <taxon>Metazoa</taxon>
        <taxon>Spiralia</taxon>
        <taxon>Gnathifera</taxon>
        <taxon>Rotifera</taxon>
        <taxon>Eurotatoria</taxon>
        <taxon>Bdelloidea</taxon>
        <taxon>Philodinida</taxon>
        <taxon>Philodinidae</taxon>
        <taxon>Rotaria</taxon>
    </lineage>
</organism>
<reference evidence="2" key="1">
    <citation type="submission" date="2021-02" db="EMBL/GenBank/DDBJ databases">
        <authorList>
            <person name="Nowell W R."/>
        </authorList>
    </citation>
    <scope>NUCLEOTIDE SEQUENCE</scope>
</reference>
<dbReference type="Proteomes" id="UP000663864">
    <property type="component" value="Unassembled WGS sequence"/>
</dbReference>
<dbReference type="EMBL" id="CAJNOT010002531">
    <property type="protein sequence ID" value="CAF1323982.1"/>
    <property type="molecule type" value="Genomic_DNA"/>
</dbReference>
<evidence type="ECO:0000313" key="2">
    <source>
        <dbReference type="EMBL" id="CAF1323982.1"/>
    </source>
</evidence>
<proteinExistence type="predicted"/>
<sequence>MCPMANIKCLSSDIKCPWTGARDELDKHLKTCMFNPLRPLITELINENQQLKDRTEQLEKRLQFLELICPKPLECSNHSCVVSSWIDSSTPKFYFESKRNY</sequence>
<comment type="caution">
    <text evidence="2">The sequence shown here is derived from an EMBL/GenBank/DDBJ whole genome shotgun (WGS) entry which is preliminary data.</text>
</comment>
<dbReference type="SUPFAM" id="SSF49599">
    <property type="entry name" value="TRAF domain-like"/>
    <property type="match status" value="1"/>
</dbReference>
<dbReference type="AlphaFoldDB" id="A0A815F404"/>
<evidence type="ECO:0008006" key="4">
    <source>
        <dbReference type="Google" id="ProtNLM"/>
    </source>
</evidence>
<name>A0A815F404_9BILA</name>
<protein>
    <recommendedName>
        <fullName evidence="4">TRAF-type domain-containing protein</fullName>
    </recommendedName>
</protein>
<evidence type="ECO:0000256" key="1">
    <source>
        <dbReference type="SAM" id="Coils"/>
    </source>
</evidence>
<keyword evidence="1" id="KW-0175">Coiled coil</keyword>
<evidence type="ECO:0000313" key="3">
    <source>
        <dbReference type="Proteomes" id="UP000663864"/>
    </source>
</evidence>
<feature type="coiled-coil region" evidence="1">
    <location>
        <begin position="41"/>
        <end position="68"/>
    </location>
</feature>
<accession>A0A815F404</accession>